<proteinExistence type="predicted"/>
<gene>
    <name evidence="1" type="ORF">MUK42_09070</name>
</gene>
<name>A0A9E7L9Z9_9LILI</name>
<dbReference type="EMBL" id="CP097511">
    <property type="protein sequence ID" value="URE43340.1"/>
    <property type="molecule type" value="Genomic_DNA"/>
</dbReference>
<dbReference type="Proteomes" id="UP001055439">
    <property type="component" value="Chromosome 9"/>
</dbReference>
<keyword evidence="2" id="KW-1185">Reference proteome</keyword>
<sequence length="103" mass="11178">MGDGGLRHSGQARCCCCCCSCAHGLPSCSALSPCSVQPLPSPFLQRPLLLFRVLHAPRLASPIIPPHPFLYCLSLHLFRISQSLVLLPLSAFLDLMRSSQSSF</sequence>
<accession>A0A9E7L9Z9</accession>
<evidence type="ECO:0000313" key="1">
    <source>
        <dbReference type="EMBL" id="URE43340.1"/>
    </source>
</evidence>
<evidence type="ECO:0000313" key="2">
    <source>
        <dbReference type="Proteomes" id="UP001055439"/>
    </source>
</evidence>
<reference evidence="1" key="1">
    <citation type="submission" date="2022-05" db="EMBL/GenBank/DDBJ databases">
        <title>The Musa troglodytarum L. genome provides insights into the mechanism of non-climacteric behaviour and enrichment of carotenoids.</title>
        <authorList>
            <person name="Wang J."/>
        </authorList>
    </citation>
    <scope>NUCLEOTIDE SEQUENCE</scope>
    <source>
        <tissue evidence="1">Leaf</tissue>
    </source>
</reference>
<protein>
    <submittedName>
        <fullName evidence="1">Uncharacterized protein</fullName>
    </submittedName>
</protein>
<dbReference type="AlphaFoldDB" id="A0A9E7L9Z9"/>
<organism evidence="1 2">
    <name type="scientific">Musa troglodytarum</name>
    <name type="common">fe'i banana</name>
    <dbReference type="NCBI Taxonomy" id="320322"/>
    <lineage>
        <taxon>Eukaryota</taxon>
        <taxon>Viridiplantae</taxon>
        <taxon>Streptophyta</taxon>
        <taxon>Embryophyta</taxon>
        <taxon>Tracheophyta</taxon>
        <taxon>Spermatophyta</taxon>
        <taxon>Magnoliopsida</taxon>
        <taxon>Liliopsida</taxon>
        <taxon>Zingiberales</taxon>
        <taxon>Musaceae</taxon>
        <taxon>Musa</taxon>
    </lineage>
</organism>